<evidence type="ECO:0000313" key="1">
    <source>
        <dbReference type="EMBL" id="MFA1609831.1"/>
    </source>
</evidence>
<dbReference type="AlphaFoldDB" id="A0ABD5M8S2"/>
<proteinExistence type="predicted"/>
<comment type="caution">
    <text evidence="1">The sequence shown here is derived from an EMBL/GenBank/DDBJ whole genome shotgun (WGS) entry which is preliminary data.</text>
</comment>
<name>A0ABD5M8S2_9EURY</name>
<gene>
    <name evidence="1" type="ORF">OS889_02250</name>
</gene>
<accession>A0ABD5M8S2</accession>
<organism evidence="1 2">
    <name type="scientific">Halobellus rubicundus</name>
    <dbReference type="NCBI Taxonomy" id="2996466"/>
    <lineage>
        <taxon>Archaea</taxon>
        <taxon>Methanobacteriati</taxon>
        <taxon>Methanobacteriota</taxon>
        <taxon>Stenosarchaea group</taxon>
        <taxon>Halobacteria</taxon>
        <taxon>Halobacteriales</taxon>
        <taxon>Haloferacaceae</taxon>
        <taxon>Halobellus</taxon>
    </lineage>
</organism>
<dbReference type="RefSeq" id="WP_372386900.1">
    <property type="nucleotide sequence ID" value="NZ_JBGNYA010000001.1"/>
</dbReference>
<evidence type="ECO:0000313" key="2">
    <source>
        <dbReference type="Proteomes" id="UP001570511"/>
    </source>
</evidence>
<dbReference type="Proteomes" id="UP001570511">
    <property type="component" value="Unassembled WGS sequence"/>
</dbReference>
<dbReference type="Gene3D" id="1.10.10.10">
    <property type="entry name" value="Winged helix-like DNA-binding domain superfamily/Winged helix DNA-binding domain"/>
    <property type="match status" value="1"/>
</dbReference>
<protein>
    <recommendedName>
        <fullName evidence="3">MarR family transcriptional regulator</fullName>
    </recommendedName>
</protein>
<sequence length="77" mass="8460">MSTHLSENTLELVQQIVDLNCDGERLVALSKDQVLQTLEGSGLSEAEVERALAELVERGELAETDEGYRCAAQRAEQ</sequence>
<dbReference type="InterPro" id="IPR036388">
    <property type="entry name" value="WH-like_DNA-bd_sf"/>
</dbReference>
<evidence type="ECO:0008006" key="3">
    <source>
        <dbReference type="Google" id="ProtNLM"/>
    </source>
</evidence>
<dbReference type="EMBL" id="JBGNYA010000001">
    <property type="protein sequence ID" value="MFA1609831.1"/>
    <property type="molecule type" value="Genomic_DNA"/>
</dbReference>
<keyword evidence="2" id="KW-1185">Reference proteome</keyword>
<reference evidence="1 2" key="1">
    <citation type="submission" date="2024-08" db="EMBL/GenBank/DDBJ databases">
        <title>Halobellus sp. MBLA0158 whole genome sequence.</title>
        <authorList>
            <person name="Hwang C.Y."/>
            <person name="Cho E.-S."/>
            <person name="Seo M.-J."/>
        </authorList>
    </citation>
    <scope>NUCLEOTIDE SEQUENCE [LARGE SCALE GENOMIC DNA]</scope>
    <source>
        <strain evidence="1 2">MBLA0158</strain>
    </source>
</reference>